<reference evidence="1 2" key="1">
    <citation type="submission" date="2019-07" db="EMBL/GenBank/DDBJ databases">
        <title>Whole genome shotgun sequence of Segetibacter aerophilus NBRC 106135.</title>
        <authorList>
            <person name="Hosoyama A."/>
            <person name="Uohara A."/>
            <person name="Ohji S."/>
            <person name="Ichikawa N."/>
        </authorList>
    </citation>
    <scope>NUCLEOTIDE SEQUENCE [LARGE SCALE GENOMIC DNA]</scope>
    <source>
        <strain evidence="1 2">NBRC 106135</strain>
    </source>
</reference>
<organism evidence="1 2">
    <name type="scientific">Segetibacter aerophilus</name>
    <dbReference type="NCBI Taxonomy" id="670293"/>
    <lineage>
        <taxon>Bacteria</taxon>
        <taxon>Pseudomonadati</taxon>
        <taxon>Bacteroidota</taxon>
        <taxon>Chitinophagia</taxon>
        <taxon>Chitinophagales</taxon>
        <taxon>Chitinophagaceae</taxon>
        <taxon>Segetibacter</taxon>
    </lineage>
</organism>
<dbReference type="AlphaFoldDB" id="A0A512B6P1"/>
<evidence type="ECO:0008006" key="3">
    <source>
        <dbReference type="Google" id="ProtNLM"/>
    </source>
</evidence>
<proteinExistence type="predicted"/>
<name>A0A512B6P1_9BACT</name>
<evidence type="ECO:0000313" key="1">
    <source>
        <dbReference type="EMBL" id="GEO07626.1"/>
    </source>
</evidence>
<dbReference type="SUPFAM" id="SSF53756">
    <property type="entry name" value="UDP-Glycosyltransferase/glycogen phosphorylase"/>
    <property type="match status" value="1"/>
</dbReference>
<sequence>MFAQHLPSFDWNPIILAVHEDFYEEKLDWNLHQLLPSQLRIEKVNAFKTTKPRLIGDIGLRGFFQLYKRAKQLIEDEHIDFLHIPVPSFYVSLLGRWLHHSTGIKYGIDYIDPWVHRFPGSDKIFSRHWFTTQIAKFLEPIAVKKASLITGVAEGYYKGVQDRNPDLVEKCVFAAMPYGGERADHDKVESMHLKTYLFEKKPGKIQLVYAGAMLPKAYAPLDRVFTAIANYLDIFTDLEIHFIGTGNSANFATGFNIKPIAQKYGLWQRVIFEYPARIPYLDVLVHLNAATGVFILGSTEPHYTPSKVYQGVLSKKPIWAVLHAQSTACAVLAQAGAGVVLEFDGEADLDKISKTLRGSWQAYQNFSLQYDFPKVNKTEFKKYSAENVTAILAESIEKASAMQ</sequence>
<gene>
    <name evidence="1" type="ORF">SAE01_01220</name>
</gene>
<dbReference type="Proteomes" id="UP000321513">
    <property type="component" value="Unassembled WGS sequence"/>
</dbReference>
<dbReference type="EMBL" id="BJYT01000001">
    <property type="protein sequence ID" value="GEO07626.1"/>
    <property type="molecule type" value="Genomic_DNA"/>
</dbReference>
<keyword evidence="2" id="KW-1185">Reference proteome</keyword>
<protein>
    <recommendedName>
        <fullName evidence="3">Glycosyltransferase subfamily 4-like N-terminal domain-containing protein</fullName>
    </recommendedName>
</protein>
<comment type="caution">
    <text evidence="1">The sequence shown here is derived from an EMBL/GenBank/DDBJ whole genome shotgun (WGS) entry which is preliminary data.</text>
</comment>
<evidence type="ECO:0000313" key="2">
    <source>
        <dbReference type="Proteomes" id="UP000321513"/>
    </source>
</evidence>
<accession>A0A512B6P1</accession>